<sequence length="251" mass="28228">MFAGLGQEYRKVFGDPSATPTTPSAPPMMGPFVAPPLPPNRREDYAASAKDEDTTRDRSDTPPVIKKARLYTEEERYPLTKTAYKYIDIAVAMKRESQVDIVLGDCHGKEISLTPDMWKDLLALRNVILPYFENDLDEAVATSIIVVTLRFGKINKLKTLRFKKPKNRIALSHSTVKALFVPEPCNNRIVASLTVILETVDAKLSRFLDIATEPDPPGNIPDVTRRHEHFNANDLIDCKLHALLFGLYHNL</sequence>
<reference evidence="2 3" key="1">
    <citation type="journal article" date="2010" name="Science">
        <title>Genomic comparison of the ants Camponotus floridanus and Harpegnathos saltator.</title>
        <authorList>
            <person name="Bonasio R."/>
            <person name="Zhang G."/>
            <person name="Ye C."/>
            <person name="Mutti N.S."/>
            <person name="Fang X."/>
            <person name="Qin N."/>
            <person name="Donahue G."/>
            <person name="Yang P."/>
            <person name="Li Q."/>
            <person name="Li C."/>
            <person name="Zhang P."/>
            <person name="Huang Z."/>
            <person name="Berger S.L."/>
            <person name="Reinberg D."/>
            <person name="Wang J."/>
            <person name="Liebig J."/>
        </authorList>
    </citation>
    <scope>NUCLEOTIDE SEQUENCE [LARGE SCALE GENOMIC DNA]</scope>
    <source>
        <strain evidence="3">C129</strain>
    </source>
</reference>
<dbReference type="OrthoDB" id="7549271at2759"/>
<gene>
    <name evidence="2" type="ORF">EAG_15258</name>
</gene>
<dbReference type="EMBL" id="GL440885">
    <property type="protein sequence ID" value="EFN65275.1"/>
    <property type="molecule type" value="Genomic_DNA"/>
</dbReference>
<organism evidence="3">
    <name type="scientific">Camponotus floridanus</name>
    <name type="common">Florida carpenter ant</name>
    <dbReference type="NCBI Taxonomy" id="104421"/>
    <lineage>
        <taxon>Eukaryota</taxon>
        <taxon>Metazoa</taxon>
        <taxon>Ecdysozoa</taxon>
        <taxon>Arthropoda</taxon>
        <taxon>Hexapoda</taxon>
        <taxon>Insecta</taxon>
        <taxon>Pterygota</taxon>
        <taxon>Neoptera</taxon>
        <taxon>Endopterygota</taxon>
        <taxon>Hymenoptera</taxon>
        <taxon>Apocrita</taxon>
        <taxon>Aculeata</taxon>
        <taxon>Formicoidea</taxon>
        <taxon>Formicidae</taxon>
        <taxon>Formicinae</taxon>
        <taxon>Camponotus</taxon>
    </lineage>
</organism>
<feature type="compositionally biased region" description="Pro residues" evidence="1">
    <location>
        <begin position="23"/>
        <end position="39"/>
    </location>
</feature>
<keyword evidence="3" id="KW-1185">Reference proteome</keyword>
<dbReference type="Proteomes" id="UP000000311">
    <property type="component" value="Unassembled WGS sequence"/>
</dbReference>
<evidence type="ECO:0000313" key="2">
    <source>
        <dbReference type="EMBL" id="EFN65275.1"/>
    </source>
</evidence>
<dbReference type="OMA" id="LAMSHNT"/>
<proteinExistence type="predicted"/>
<name>E2AMR3_CAMFO</name>
<protein>
    <submittedName>
        <fullName evidence="2">Uncharacterized protein</fullName>
    </submittedName>
</protein>
<dbReference type="InParanoid" id="E2AMR3"/>
<feature type="region of interest" description="Disordered" evidence="1">
    <location>
        <begin position="12"/>
        <end position="61"/>
    </location>
</feature>
<evidence type="ECO:0000256" key="1">
    <source>
        <dbReference type="SAM" id="MobiDB-lite"/>
    </source>
</evidence>
<dbReference type="AlphaFoldDB" id="E2AMR3"/>
<evidence type="ECO:0000313" key="3">
    <source>
        <dbReference type="Proteomes" id="UP000000311"/>
    </source>
</evidence>
<feature type="compositionally biased region" description="Basic and acidic residues" evidence="1">
    <location>
        <begin position="40"/>
        <end position="60"/>
    </location>
</feature>
<accession>E2AMR3</accession>